<evidence type="ECO:0000313" key="1">
    <source>
        <dbReference type="EMBL" id="QUS39912.1"/>
    </source>
</evidence>
<evidence type="ECO:0000313" key="2">
    <source>
        <dbReference type="Proteomes" id="UP000682843"/>
    </source>
</evidence>
<dbReference type="EMBL" id="CP036498">
    <property type="protein sequence ID" value="QUS39912.1"/>
    <property type="molecule type" value="Genomic_DNA"/>
</dbReference>
<sequence>MDDQRLLAARQDIERRVAAFRNKQARLTRERETYYDRVIEQVRSTDWNEFVTPPPERKSSSR</sequence>
<protein>
    <submittedName>
        <fullName evidence="1">Uncharacterized protein</fullName>
    </submittedName>
</protein>
<organism evidence="1 2">
    <name type="scientific">Tardiphaga alba</name>
    <dbReference type="NCBI Taxonomy" id="340268"/>
    <lineage>
        <taxon>Bacteria</taxon>
        <taxon>Pseudomonadati</taxon>
        <taxon>Pseudomonadota</taxon>
        <taxon>Alphaproteobacteria</taxon>
        <taxon>Hyphomicrobiales</taxon>
        <taxon>Nitrobacteraceae</taxon>
        <taxon>Tardiphaga</taxon>
    </lineage>
</organism>
<gene>
    <name evidence="1" type="ORF">RPMA_14520</name>
</gene>
<name>A0ABX8A8B9_9BRAD</name>
<keyword evidence="2" id="KW-1185">Reference proteome</keyword>
<reference evidence="1 2" key="1">
    <citation type="submission" date="2019-02" db="EMBL/GenBank/DDBJ databases">
        <title>Emended description of the genus Rhodopseudomonas and description of Rhodopseudomonas albus sp. nov., a non-phototrophic, heavy-metal-tolerant bacterium isolated from garden soil.</title>
        <authorList>
            <person name="Bao Z."/>
            <person name="Cao W.W."/>
            <person name="Sato Y."/>
            <person name="Nishizawa T."/>
            <person name="Zhao J."/>
            <person name="Guo Y."/>
            <person name="Ohta H."/>
        </authorList>
    </citation>
    <scope>NUCLEOTIDE SEQUENCE [LARGE SCALE GENOMIC DNA]</scope>
    <source>
        <strain evidence="1 2">SK50-23</strain>
    </source>
</reference>
<dbReference type="Proteomes" id="UP000682843">
    <property type="component" value="Chromosome"/>
</dbReference>
<proteinExistence type="predicted"/>
<dbReference type="RefSeq" id="WP_211908017.1">
    <property type="nucleotide sequence ID" value="NZ_CP036498.1"/>
</dbReference>
<accession>A0ABX8A8B9</accession>